<evidence type="ECO:0000313" key="3">
    <source>
        <dbReference type="EMBL" id="RGY28209.1"/>
    </source>
</evidence>
<evidence type="ECO:0000313" key="5">
    <source>
        <dbReference type="Proteomes" id="UP000491168"/>
    </source>
</evidence>
<accession>A0A413J9J1</accession>
<feature type="region of interest" description="Disordered" evidence="1">
    <location>
        <begin position="1"/>
        <end position="22"/>
    </location>
</feature>
<comment type="caution">
    <text evidence="3">The sequence shown here is derived from an EMBL/GenBank/DDBJ whole genome shotgun (WGS) entry which is preliminary data.</text>
</comment>
<dbReference type="AlphaFoldDB" id="A0A413J9J1"/>
<proteinExistence type="predicted"/>
<dbReference type="Proteomes" id="UP000491168">
    <property type="component" value="Unassembled WGS sequence"/>
</dbReference>
<gene>
    <name evidence="3" type="ORF">DXA49_03935</name>
    <name evidence="2" type="ORF">F2Y35_00010</name>
</gene>
<organism evidence="3 4">
    <name type="scientific">Bacteroides caccae</name>
    <dbReference type="NCBI Taxonomy" id="47678"/>
    <lineage>
        <taxon>Bacteria</taxon>
        <taxon>Pseudomonadati</taxon>
        <taxon>Bacteroidota</taxon>
        <taxon>Bacteroidia</taxon>
        <taxon>Bacteroidales</taxon>
        <taxon>Bacteroidaceae</taxon>
        <taxon>Bacteroides</taxon>
    </lineage>
</organism>
<dbReference type="Proteomes" id="UP000284431">
    <property type="component" value="Unassembled WGS sequence"/>
</dbReference>
<evidence type="ECO:0000313" key="4">
    <source>
        <dbReference type="Proteomes" id="UP000284431"/>
    </source>
</evidence>
<dbReference type="EMBL" id="VVYF01000001">
    <property type="protein sequence ID" value="KAA5495666.1"/>
    <property type="molecule type" value="Genomic_DNA"/>
</dbReference>
<protein>
    <submittedName>
        <fullName evidence="3">Uncharacterized protein</fullName>
    </submittedName>
</protein>
<name>A0A413J9J1_9BACE</name>
<reference evidence="3 4" key="1">
    <citation type="submission" date="2018-08" db="EMBL/GenBank/DDBJ databases">
        <title>A genome reference for cultivated species of the human gut microbiota.</title>
        <authorList>
            <person name="Zou Y."/>
            <person name="Xue W."/>
            <person name="Luo G."/>
        </authorList>
    </citation>
    <scope>NUCLEOTIDE SEQUENCE [LARGE SCALE GENOMIC DNA]</scope>
    <source>
        <strain evidence="3 4">OF02-6LB</strain>
    </source>
</reference>
<sequence>MIITDSGIHLPPPPTGTPPSRRRRIEDTIDYKLANHYFTDSTYKQIGRKTDSSNSFLIFSYFRNNVFIIR</sequence>
<evidence type="ECO:0000313" key="2">
    <source>
        <dbReference type="EMBL" id="KAA5495666.1"/>
    </source>
</evidence>
<dbReference type="EMBL" id="QSCS01000005">
    <property type="protein sequence ID" value="RGY28209.1"/>
    <property type="molecule type" value="Genomic_DNA"/>
</dbReference>
<reference evidence="2 5" key="2">
    <citation type="journal article" date="2019" name="Nat. Med.">
        <title>A library of human gut bacterial isolates paired with longitudinal multiomics data enables mechanistic microbiome research.</title>
        <authorList>
            <person name="Poyet M."/>
            <person name="Groussin M."/>
            <person name="Gibbons S.M."/>
            <person name="Avila-Pacheco J."/>
            <person name="Jiang X."/>
            <person name="Kearney S.M."/>
            <person name="Perrotta A.R."/>
            <person name="Berdy B."/>
            <person name="Zhao S."/>
            <person name="Lieberman T.D."/>
            <person name="Swanson P.K."/>
            <person name="Smith M."/>
            <person name="Roesemann S."/>
            <person name="Alexander J.E."/>
            <person name="Rich S.A."/>
            <person name="Livny J."/>
            <person name="Vlamakis H."/>
            <person name="Clish C."/>
            <person name="Bullock K."/>
            <person name="Deik A."/>
            <person name="Scott J."/>
            <person name="Pierce K.A."/>
            <person name="Xavier R.J."/>
            <person name="Alm E.J."/>
        </authorList>
    </citation>
    <scope>NUCLEOTIDE SEQUENCE [LARGE SCALE GENOMIC DNA]</scope>
    <source>
        <strain evidence="2 5">BIOML-A21</strain>
    </source>
</reference>
<evidence type="ECO:0000256" key="1">
    <source>
        <dbReference type="SAM" id="MobiDB-lite"/>
    </source>
</evidence>